<dbReference type="Gene3D" id="3.40.50.2300">
    <property type="match status" value="2"/>
</dbReference>
<organism evidence="5 6">
    <name type="scientific">Rathayibacter tanaceti</name>
    <dbReference type="NCBI Taxonomy" id="1671680"/>
    <lineage>
        <taxon>Bacteria</taxon>
        <taxon>Bacillati</taxon>
        <taxon>Actinomycetota</taxon>
        <taxon>Actinomycetes</taxon>
        <taxon>Micrococcales</taxon>
        <taxon>Microbacteriaceae</taxon>
        <taxon>Rathayibacter</taxon>
    </lineage>
</organism>
<dbReference type="InterPro" id="IPR046335">
    <property type="entry name" value="LacI/GalR-like_sensor"/>
</dbReference>
<keyword evidence="6" id="KW-1185">Reference proteome</keyword>
<dbReference type="GO" id="GO:0003677">
    <property type="term" value="F:DNA binding"/>
    <property type="evidence" value="ECO:0007669"/>
    <property type="project" value="UniProtKB-KW"/>
</dbReference>
<feature type="domain" description="Transcriptional regulator LacI/GalR-like sensor" evidence="4">
    <location>
        <begin position="3"/>
        <end position="87"/>
    </location>
</feature>
<name>A0A168G6A9_9MICO</name>
<reference evidence="5 6" key="1">
    <citation type="submission" date="2015-08" db="EMBL/GenBank/DDBJ databases">
        <title>Draft Genome Sequence of Rathayibacter sp. Strain VKM Ac-2596 Isolated from Leaf Gall Induced by Plant-Parasitic Nematodes.</title>
        <authorList>
            <person name="Vasilenko O.V."/>
            <person name="Starodumova I.P."/>
            <person name="Tarlachkov S.V."/>
            <person name="Dorofeeva L.V."/>
            <person name="Evtushenko L.I."/>
        </authorList>
    </citation>
    <scope>NUCLEOTIDE SEQUENCE [LARGE SCALE GENOMIC DNA]</scope>
    <source>
        <strain evidence="5 6">VKM Ac-2596</strain>
    </source>
</reference>
<dbReference type="EMBL" id="LIIN01000025">
    <property type="protein sequence ID" value="KZX21805.1"/>
    <property type="molecule type" value="Genomic_DNA"/>
</dbReference>
<evidence type="ECO:0000313" key="5">
    <source>
        <dbReference type="EMBL" id="KZX21805.1"/>
    </source>
</evidence>
<evidence type="ECO:0000259" key="4">
    <source>
        <dbReference type="Pfam" id="PF13377"/>
    </source>
</evidence>
<comment type="caution">
    <text evidence="5">The sequence shown here is derived from an EMBL/GenBank/DDBJ whole genome shotgun (WGS) entry which is preliminary data.</text>
</comment>
<evidence type="ECO:0000313" key="6">
    <source>
        <dbReference type="Proteomes" id="UP000076717"/>
    </source>
</evidence>
<proteinExistence type="predicted"/>
<keyword evidence="1" id="KW-0805">Transcription regulation</keyword>
<gene>
    <name evidence="5" type="ORF">ACH61_01060</name>
</gene>
<dbReference type="AlphaFoldDB" id="A0A168G6A9"/>
<dbReference type="Proteomes" id="UP000076717">
    <property type="component" value="Unassembled WGS sequence"/>
</dbReference>
<keyword evidence="2" id="KW-0238">DNA-binding</keyword>
<protein>
    <recommendedName>
        <fullName evidence="4">Transcriptional regulator LacI/GalR-like sensor domain-containing protein</fullName>
    </recommendedName>
</protein>
<dbReference type="SUPFAM" id="SSF53822">
    <property type="entry name" value="Periplasmic binding protein-like I"/>
    <property type="match status" value="1"/>
</dbReference>
<keyword evidence="3" id="KW-0804">Transcription</keyword>
<evidence type="ECO:0000256" key="3">
    <source>
        <dbReference type="ARBA" id="ARBA00023163"/>
    </source>
</evidence>
<sequence length="101" mass="10341">MLHCNEPVAEAAIERIAERGLSVPGDLSLLAACASYDGGALPIPTSSLPLPFDAMCRAAVARTLQQIDSGRTAGVELLPPSYVDRGSLALAPSGARVPATL</sequence>
<evidence type="ECO:0000256" key="1">
    <source>
        <dbReference type="ARBA" id="ARBA00023015"/>
    </source>
</evidence>
<evidence type="ECO:0000256" key="2">
    <source>
        <dbReference type="ARBA" id="ARBA00023125"/>
    </source>
</evidence>
<dbReference type="InterPro" id="IPR028082">
    <property type="entry name" value="Peripla_BP_I"/>
</dbReference>
<accession>A0A168G6A9</accession>
<dbReference type="Pfam" id="PF13377">
    <property type="entry name" value="Peripla_BP_3"/>
    <property type="match status" value="1"/>
</dbReference>